<evidence type="ECO:0008006" key="3">
    <source>
        <dbReference type="Google" id="ProtNLM"/>
    </source>
</evidence>
<organism evidence="1 2">
    <name type="scientific">Pusillimonas minor</name>
    <dbReference type="NCBI Taxonomy" id="2697024"/>
    <lineage>
        <taxon>Bacteria</taxon>
        <taxon>Pseudomonadati</taxon>
        <taxon>Pseudomonadota</taxon>
        <taxon>Betaproteobacteria</taxon>
        <taxon>Burkholderiales</taxon>
        <taxon>Alcaligenaceae</taxon>
        <taxon>Pusillimonas</taxon>
    </lineage>
</organism>
<evidence type="ECO:0000313" key="2">
    <source>
        <dbReference type="Proteomes" id="UP000545386"/>
    </source>
</evidence>
<dbReference type="EMBL" id="JACJUU010000001">
    <property type="protein sequence ID" value="MBC2768600.1"/>
    <property type="molecule type" value="Genomic_DNA"/>
</dbReference>
<dbReference type="Proteomes" id="UP000545386">
    <property type="component" value="Unassembled WGS sequence"/>
</dbReference>
<sequence length="107" mass="12015">MSNIERVYDYIADHPGCTTAAMANELGLTFSATYHSVRLLIGTYGAVEATEVPQHGRGWNKMFLLEVVDGVKFPPKGYVPRRRSRAKKLKRIEAYGPFSTLIQQLGR</sequence>
<keyword evidence="2" id="KW-1185">Reference proteome</keyword>
<name>A0A842HMQ8_9BURK</name>
<proteinExistence type="predicted"/>
<reference evidence="1 2" key="1">
    <citation type="submission" date="2020-08" db="EMBL/GenBank/DDBJ databases">
        <title>Paraeoetvoesia sp. YC-7-48 draft genome sequence.</title>
        <authorList>
            <person name="Yao L."/>
        </authorList>
    </citation>
    <scope>NUCLEOTIDE SEQUENCE [LARGE SCALE GENOMIC DNA]</scope>
    <source>
        <strain evidence="2">YC-7-48</strain>
    </source>
</reference>
<dbReference type="RefSeq" id="WP_185778435.1">
    <property type="nucleotide sequence ID" value="NZ_JACJUU010000001.1"/>
</dbReference>
<comment type="caution">
    <text evidence="1">The sequence shown here is derived from an EMBL/GenBank/DDBJ whole genome shotgun (WGS) entry which is preliminary data.</text>
</comment>
<accession>A0A842HMQ8</accession>
<gene>
    <name evidence="1" type="ORF">GTU67_01565</name>
</gene>
<dbReference type="AlphaFoldDB" id="A0A842HMQ8"/>
<protein>
    <recommendedName>
        <fullName evidence="3">Winged helix-turn-helix domain-containing protein</fullName>
    </recommendedName>
</protein>
<evidence type="ECO:0000313" key="1">
    <source>
        <dbReference type="EMBL" id="MBC2768600.1"/>
    </source>
</evidence>